<evidence type="ECO:0000256" key="6">
    <source>
        <dbReference type="SAM" id="MobiDB-lite"/>
    </source>
</evidence>
<dbReference type="EMBL" id="SWKV01000003">
    <property type="protein sequence ID" value="KAF3046987.1"/>
    <property type="molecule type" value="Genomic_DNA"/>
</dbReference>
<feature type="region of interest" description="Disordered" evidence="6">
    <location>
        <begin position="552"/>
        <end position="578"/>
    </location>
</feature>
<dbReference type="InterPro" id="IPR002685">
    <property type="entry name" value="Glyco_trans_15"/>
</dbReference>
<organism evidence="10 11">
    <name type="scientific">Didymella heteroderae</name>
    <dbReference type="NCBI Taxonomy" id="1769908"/>
    <lineage>
        <taxon>Eukaryota</taxon>
        <taxon>Fungi</taxon>
        <taxon>Dikarya</taxon>
        <taxon>Ascomycota</taxon>
        <taxon>Pezizomycotina</taxon>
        <taxon>Dothideomycetes</taxon>
        <taxon>Pleosporomycetidae</taxon>
        <taxon>Pleosporales</taxon>
        <taxon>Pleosporineae</taxon>
        <taxon>Didymellaceae</taxon>
        <taxon>Didymella</taxon>
    </lineage>
</organism>
<dbReference type="GO" id="GO:0006487">
    <property type="term" value="P:protein N-linked glycosylation"/>
    <property type="evidence" value="ECO:0007669"/>
    <property type="project" value="TreeGrafter"/>
</dbReference>
<evidence type="ECO:0000313" key="11">
    <source>
        <dbReference type="Proteomes" id="UP000758155"/>
    </source>
</evidence>
<keyword evidence="7" id="KW-0472">Membrane</keyword>
<dbReference type="GO" id="GO:0005634">
    <property type="term" value="C:nucleus"/>
    <property type="evidence" value="ECO:0007669"/>
    <property type="project" value="UniProtKB-SubCell"/>
</dbReference>
<dbReference type="CDD" id="cd16905">
    <property type="entry name" value="YEATS_Taf14_like"/>
    <property type="match status" value="1"/>
</dbReference>
<keyword evidence="11" id="KW-1185">Reference proteome</keyword>
<keyword evidence="7" id="KW-1133">Transmembrane helix</keyword>
<dbReference type="Pfam" id="PF00638">
    <property type="entry name" value="Ran_BP1"/>
    <property type="match status" value="1"/>
</dbReference>
<dbReference type="Gene3D" id="2.30.29.30">
    <property type="entry name" value="Pleckstrin-homology domain (PH domain)/Phosphotyrosine-binding domain (PTB)"/>
    <property type="match status" value="1"/>
</dbReference>
<comment type="caution">
    <text evidence="10">The sequence shown here is derived from an EMBL/GenBank/DDBJ whole genome shotgun (WGS) entry which is preliminary data.</text>
</comment>
<evidence type="ECO:0000256" key="2">
    <source>
        <dbReference type="ARBA" id="ARBA00022676"/>
    </source>
</evidence>
<dbReference type="Pfam" id="PF17035">
    <property type="entry name" value="BET"/>
    <property type="match status" value="1"/>
</dbReference>
<protein>
    <submittedName>
        <fullName evidence="10">Alpha-1,2-mannosyltransferase (Kre5)</fullName>
    </submittedName>
</protein>
<comment type="similarity">
    <text evidence="1">Belongs to the glycosyltransferase 15 family.</text>
</comment>
<keyword evidence="2" id="KW-0328">Glycosyltransferase</keyword>
<feature type="compositionally biased region" description="Polar residues" evidence="6">
    <location>
        <begin position="1465"/>
        <end position="1477"/>
    </location>
</feature>
<dbReference type="Proteomes" id="UP000758155">
    <property type="component" value="Unassembled WGS sequence"/>
</dbReference>
<feature type="region of interest" description="Disordered" evidence="6">
    <location>
        <begin position="452"/>
        <end position="499"/>
    </location>
</feature>
<dbReference type="GO" id="GO:0016020">
    <property type="term" value="C:membrane"/>
    <property type="evidence" value="ECO:0007669"/>
    <property type="project" value="InterPro"/>
</dbReference>
<accession>A0A9P4X0V6</accession>
<dbReference type="PANTHER" id="PTHR31121">
    <property type="entry name" value="ALPHA-1,2 MANNOSYLTRANSFERASE KTR1"/>
    <property type="match status" value="1"/>
</dbReference>
<feature type="region of interest" description="Disordered" evidence="6">
    <location>
        <begin position="1254"/>
        <end position="1296"/>
    </location>
</feature>
<feature type="compositionally biased region" description="Basic and acidic residues" evidence="6">
    <location>
        <begin position="452"/>
        <end position="477"/>
    </location>
</feature>
<dbReference type="PROSITE" id="PS50196">
    <property type="entry name" value="RANBD1"/>
    <property type="match status" value="1"/>
</dbReference>
<dbReference type="InterPro" id="IPR011993">
    <property type="entry name" value="PH-like_dom_sf"/>
</dbReference>
<feature type="domain" description="RanBD1" evidence="8">
    <location>
        <begin position="1293"/>
        <end position="1430"/>
    </location>
</feature>
<dbReference type="SUPFAM" id="SSF50729">
    <property type="entry name" value="PH domain-like"/>
    <property type="match status" value="1"/>
</dbReference>
<evidence type="ECO:0000259" key="8">
    <source>
        <dbReference type="PROSITE" id="PS50196"/>
    </source>
</evidence>
<evidence type="ECO:0000256" key="3">
    <source>
        <dbReference type="ARBA" id="ARBA00022679"/>
    </source>
</evidence>
<dbReference type="OrthoDB" id="439943at2759"/>
<feature type="domain" description="YEATS" evidence="9">
    <location>
        <begin position="1476"/>
        <end position="1611"/>
    </location>
</feature>
<dbReference type="InterPro" id="IPR045256">
    <property type="entry name" value="RanBP1_RanBD"/>
</dbReference>
<comment type="subcellular location">
    <subcellularLocation>
        <location evidence="5">Nucleus</location>
    </subcellularLocation>
</comment>
<evidence type="ECO:0000259" key="9">
    <source>
        <dbReference type="PROSITE" id="PS51037"/>
    </source>
</evidence>
<proteinExistence type="inferred from homology"/>
<feature type="region of interest" description="Disordered" evidence="6">
    <location>
        <begin position="1187"/>
        <end position="1241"/>
    </location>
</feature>
<dbReference type="Pfam" id="PF01793">
    <property type="entry name" value="Glyco_transf_15"/>
    <property type="match status" value="1"/>
</dbReference>
<keyword evidence="4 5" id="KW-0539">Nucleus</keyword>
<dbReference type="InterPro" id="IPR029044">
    <property type="entry name" value="Nucleotide-diphossugar_trans"/>
</dbReference>
<dbReference type="InterPro" id="IPR027353">
    <property type="entry name" value="NET_dom"/>
</dbReference>
<dbReference type="FunFam" id="2.30.29.30:FF:000254">
    <property type="entry name" value="Ran-specific GTPase-activating protein 1"/>
    <property type="match status" value="1"/>
</dbReference>
<feature type="region of interest" description="Disordered" evidence="6">
    <location>
        <begin position="311"/>
        <end position="350"/>
    </location>
</feature>
<dbReference type="SUPFAM" id="SSF53448">
    <property type="entry name" value="Nucleotide-diphospho-sugar transferases"/>
    <property type="match status" value="1"/>
</dbReference>
<feature type="region of interest" description="Disordered" evidence="6">
    <location>
        <begin position="1453"/>
        <end position="1478"/>
    </location>
</feature>
<dbReference type="GO" id="GO:0006913">
    <property type="term" value="P:nucleocytoplasmic transport"/>
    <property type="evidence" value="ECO:0007669"/>
    <property type="project" value="InterPro"/>
</dbReference>
<keyword evidence="7" id="KW-0812">Transmembrane</keyword>
<evidence type="ECO:0000313" key="10">
    <source>
        <dbReference type="EMBL" id="KAF3046987.1"/>
    </source>
</evidence>
<feature type="region of interest" description="Disordered" evidence="6">
    <location>
        <begin position="992"/>
        <end position="1015"/>
    </location>
</feature>
<feature type="transmembrane region" description="Helical" evidence="7">
    <location>
        <begin position="50"/>
        <end position="73"/>
    </location>
</feature>
<dbReference type="InterPro" id="IPR055129">
    <property type="entry name" value="YEATS_dom"/>
</dbReference>
<dbReference type="PROSITE" id="PS51037">
    <property type="entry name" value="YEATS"/>
    <property type="match status" value="1"/>
</dbReference>
<name>A0A9P4X0V6_9PLEO</name>
<feature type="compositionally biased region" description="Acidic residues" evidence="6">
    <location>
        <begin position="565"/>
        <end position="576"/>
    </location>
</feature>
<dbReference type="Pfam" id="PF03366">
    <property type="entry name" value="YEATS"/>
    <property type="match status" value="1"/>
</dbReference>
<feature type="compositionally biased region" description="Basic and acidic residues" evidence="6">
    <location>
        <begin position="311"/>
        <end position="326"/>
    </location>
</feature>
<dbReference type="PANTHER" id="PTHR31121:SF2">
    <property type="entry name" value="MANNOSYLTRANSFERASE KTR5-RELATED"/>
    <property type="match status" value="1"/>
</dbReference>
<feature type="compositionally biased region" description="Acidic residues" evidence="6">
    <location>
        <begin position="1282"/>
        <end position="1292"/>
    </location>
</feature>
<keyword evidence="3" id="KW-0808">Transferase</keyword>
<evidence type="ECO:0000256" key="5">
    <source>
        <dbReference type="PROSITE-ProRule" id="PRU00376"/>
    </source>
</evidence>
<feature type="compositionally biased region" description="Basic and acidic residues" evidence="6">
    <location>
        <begin position="1201"/>
        <end position="1235"/>
    </location>
</feature>
<dbReference type="CDD" id="cd13179">
    <property type="entry name" value="RanBD_RanBP1"/>
    <property type="match status" value="1"/>
</dbReference>
<feature type="compositionally biased region" description="Basic and acidic residues" evidence="6">
    <location>
        <begin position="996"/>
        <end position="1014"/>
    </location>
</feature>
<evidence type="ECO:0000256" key="1">
    <source>
        <dbReference type="ARBA" id="ARBA00007677"/>
    </source>
</evidence>
<evidence type="ECO:0000256" key="7">
    <source>
        <dbReference type="SAM" id="Phobius"/>
    </source>
</evidence>
<dbReference type="GO" id="GO:0005794">
    <property type="term" value="C:Golgi apparatus"/>
    <property type="evidence" value="ECO:0007669"/>
    <property type="project" value="TreeGrafter"/>
</dbReference>
<dbReference type="Gene3D" id="2.60.40.1970">
    <property type="entry name" value="YEATS domain"/>
    <property type="match status" value="1"/>
</dbReference>
<gene>
    <name evidence="10" type="primary">KTR5</name>
    <name evidence="10" type="ORF">E8E12_009986</name>
</gene>
<sequence>MGFIQDLTRRLPSSKDSLAKLDDLSSHSEKASPRLAFFRRRIRLKGNSTVSLPLGLVLLFPCLAIILILVLFVRSPDSNGIMNMPGGGVPPSIRKISEKYDKPFAVGCLEPNTKGPRANAAIVVLARNKELDGVIQSIKSFERHFNRWYNYPYVFLNDGDFNTTFKETVGNHTQSIVEWGKISPEHWGFPDWADPAVVKEGIAKQGDRAIMYGGMESYHHMCRFYSGQFYKHDLLQKYEWYWRLEPEITYFCDITYDPFIHMIRNKKTYGFTIAVKELRETVPNIFRYASAFKRMNNITSQGMWEMFVEKPKEEPKDKLPKDDPKYKKPLPQEILNSEPGTGALPEIDPENMEGENYNMCHFWSNFEIVNLAWYRSKEYNDFFEMMDRSGGFWMERWGDAPIHSLAAGILLGPQDVHYFRDFGYRHTTIQHCPANAPARQLPRIPYLEETTKDEKARKEEDDYWAHPDPPKENEGKEGSCLADNSKAGPEFQYPPAQADRSLTSLDLDTLMMKSTTHRSQEEPGSSLDDSTYELLTESLIEMSDDEAHTASIASTSDDHTQDDGSIFDDDDDDDFETNDRALDASINSMHAAAADDDLETPLEAGGEDSMLTMVPDHMNGSGGSRMIQLDEELTEDPEALLGTATVRGFPTQTEELPKVLETTYGQPQIQLGVKAALSSRYVTTPESYKILYLGLPEQWVQDNITHHIHAALTASPSKTRSVMVRGQMEPLGTVIDTYRCTKLEIVDADIVRPLIYVHIDDGRRIKIDRRRKPKFDLVILCHTQKRDYATDTPSYDSLRTALRQHSTPMIELSEIKPYGAGNHTYDMRGLVATIEGRSDDLAEFKLLEVLPLDVYSFCELEPAQVNRHLALISPHLLPPAIESAPKSRFSAVTDTVRAIGKQLCTGAPATTKILLLFVALTAMLSAFVLSPVYMPLLQQKLTEVTPESPMLSVSPTSIASFTSSAVLSSRTASVPLPPSSSPSVPKGLSIVAAPAEKPKAKPKEDSKKNDDNAKGFDIQTAGEKQFILTPSEGLANSRKKPQLHIQVFRNTTMVAVRYVRTITGEYFVDLVDEYPFGTFNVSIASYSKPLLRQSFEVTLGHNKTWIDRMLGVTTNKIMHAQSVLLDVSSSAVDQLQAKLNDVAGSKLGHWVEEGRHLEEAIFYTAKERLESETPTYSNIMSDVAKPDPAAEQVANPGATLVKDETAKVTTDKAADKEEKPAATSTDDKPVTEKATEAATSAAAAVKDNVFSMFGGGPKKEKKEEADDADEPSGSSKAHAAGEEDPENQEPDVEFAPVVHLTEKVDTKTNEELEEQVFKMRAKLFKFDRESREWKERGTGDVRLLKHKENGKTRLVMRRDKTLKVCANHYVVPDMKLSPNVGSDRSWVWNAAADVSEGEPEAQTLAIRFGNSENANLFKEAFIKAQQENEALFGKTEAGADLRPLVPLRQLEAPTEARPQRAVVANPQTPSHSTNNTADMPDVKRWVKIITHQKPIDGPSPVEGFPMRSWNIEIWLLDDQGNEVLPTVYEKAVYNLHPSFDKNKQTFKKPPFRIDEQGWGEFDMTIVLSAAHKGGEHTLSHDLNFQSERYEAKHQVTFRNPKPELLALLQDSGSADANGVRGKDASKKKARRDKAVDMEKLADGLQKLSEDDLLHVVTMVHDNKTSETYTKNDVENGEFHVDLYTLPDSLVKMLWDFTASKTDL</sequence>
<dbReference type="InterPro" id="IPR038704">
    <property type="entry name" value="YEAST_sf"/>
</dbReference>
<dbReference type="SMART" id="SM00160">
    <property type="entry name" value="RanBD"/>
    <property type="match status" value="1"/>
</dbReference>
<dbReference type="GO" id="GO:0000026">
    <property type="term" value="F:alpha-1,2-mannosyltransferase activity"/>
    <property type="evidence" value="ECO:0007669"/>
    <property type="project" value="TreeGrafter"/>
</dbReference>
<reference evidence="10" key="1">
    <citation type="submission" date="2019-04" db="EMBL/GenBank/DDBJ databases">
        <title>Sequencing of skin fungus with MAO and IRED activity.</title>
        <authorList>
            <person name="Marsaioli A.J."/>
            <person name="Bonatto J.M.C."/>
            <person name="Reis Junior O."/>
        </authorList>
    </citation>
    <scope>NUCLEOTIDE SEQUENCE</scope>
    <source>
        <strain evidence="10">28M1</strain>
    </source>
</reference>
<evidence type="ECO:0000256" key="4">
    <source>
        <dbReference type="ARBA" id="ARBA00023242"/>
    </source>
</evidence>
<dbReference type="Gene3D" id="3.90.550.10">
    <property type="entry name" value="Spore Coat Polysaccharide Biosynthesis Protein SpsA, Chain A"/>
    <property type="match status" value="1"/>
</dbReference>
<dbReference type="GO" id="GO:0000032">
    <property type="term" value="P:cell wall mannoprotein biosynthetic process"/>
    <property type="evidence" value="ECO:0007669"/>
    <property type="project" value="TreeGrafter"/>
</dbReference>
<dbReference type="InterPro" id="IPR000156">
    <property type="entry name" value="Ran_bind_dom"/>
</dbReference>